<organism evidence="1 2">
    <name type="scientific">Embleya scabrispora</name>
    <dbReference type="NCBI Taxonomy" id="159449"/>
    <lineage>
        <taxon>Bacteria</taxon>
        <taxon>Bacillati</taxon>
        <taxon>Actinomycetota</taxon>
        <taxon>Actinomycetes</taxon>
        <taxon>Kitasatosporales</taxon>
        <taxon>Streptomycetaceae</taxon>
        <taxon>Embleya</taxon>
    </lineage>
</organism>
<name>A0A1T3NIE6_9ACTN</name>
<dbReference type="Proteomes" id="UP000190037">
    <property type="component" value="Unassembled WGS sequence"/>
</dbReference>
<evidence type="ECO:0000313" key="1">
    <source>
        <dbReference type="EMBL" id="OPC76485.1"/>
    </source>
</evidence>
<evidence type="ECO:0000313" key="2">
    <source>
        <dbReference type="Proteomes" id="UP000190037"/>
    </source>
</evidence>
<dbReference type="EMBL" id="MWQN01000006">
    <property type="protein sequence ID" value="OPC76485.1"/>
    <property type="molecule type" value="Genomic_DNA"/>
</dbReference>
<gene>
    <name evidence="1" type="ORF">B4N89_46485</name>
</gene>
<keyword evidence="2" id="KW-1185">Reference proteome</keyword>
<reference evidence="1 2" key="1">
    <citation type="submission" date="2017-03" db="EMBL/GenBank/DDBJ databases">
        <title>Draft genome sequence of Streptomyces scabrisporus NF3, endophyte isolated from Amphipterygium adstringens.</title>
        <authorList>
            <person name="Vazquez M."/>
            <person name="Ceapa C.D."/>
            <person name="Rodriguez Luna D."/>
            <person name="Sanchez Esquivel S."/>
        </authorList>
    </citation>
    <scope>NUCLEOTIDE SEQUENCE [LARGE SCALE GENOMIC DNA]</scope>
    <source>
        <strain evidence="1 2">NF3</strain>
    </source>
</reference>
<comment type="caution">
    <text evidence="1">The sequence shown here is derived from an EMBL/GenBank/DDBJ whole genome shotgun (WGS) entry which is preliminary data.</text>
</comment>
<dbReference type="STRING" id="159449.B4N89_46485"/>
<dbReference type="AlphaFoldDB" id="A0A1T3NIE6"/>
<proteinExistence type="predicted"/>
<accession>A0A1T3NIE6</accession>
<dbReference type="RefSeq" id="WP_078982764.1">
    <property type="nucleotide sequence ID" value="NZ_MWQN01000006.1"/>
</dbReference>
<protein>
    <submittedName>
        <fullName evidence="1">Uncharacterized protein</fullName>
    </submittedName>
</protein>
<sequence length="127" mass="13560">MAGQRSGWDGLNAAHREQLLALGLTPPALADTATAEAGATAVAVPEGPRPKRRREQAWAIAVGAAAAYRARARLRPDVRQIRRYSPSLGKIRRRARGAGTTVENMRLPRDARPAAATFAAGVARDDQ</sequence>